<keyword evidence="9" id="KW-1185">Reference proteome</keyword>
<dbReference type="REBASE" id="47696">
    <property type="entry name" value="M.Hce99ORF3920P"/>
</dbReference>
<keyword evidence="4 7" id="KW-0808">Transferase</keyword>
<dbReference type="GO" id="GO:0009007">
    <property type="term" value="F:site-specific DNA-methyltransferase (adenine-specific) activity"/>
    <property type="evidence" value="ECO:0007669"/>
    <property type="project" value="UniProtKB-UniRule"/>
</dbReference>
<dbReference type="RefSeq" id="WP_014659307.1">
    <property type="nucleotide sequence ID" value="NC_017735.1"/>
</dbReference>
<dbReference type="InterPro" id="IPR023095">
    <property type="entry name" value="Ade_MeTrfase_dom_2"/>
</dbReference>
<dbReference type="STRING" id="1163745.HCD_03920"/>
<dbReference type="EC" id="2.1.1.72" evidence="2 7"/>
<dbReference type="InterPro" id="IPR002052">
    <property type="entry name" value="DNA_methylase_N6_adenine_CS"/>
</dbReference>
<evidence type="ECO:0000256" key="6">
    <source>
        <dbReference type="ARBA" id="ARBA00047942"/>
    </source>
</evidence>
<dbReference type="PATRIC" id="fig|1163745.3.peg.830"/>
<evidence type="ECO:0000256" key="7">
    <source>
        <dbReference type="RuleBase" id="RU361257"/>
    </source>
</evidence>
<evidence type="ECO:0000256" key="4">
    <source>
        <dbReference type="ARBA" id="ARBA00022679"/>
    </source>
</evidence>
<reference evidence="8 9" key="1">
    <citation type="journal article" date="2013" name="PLoS ONE">
        <title>Sequence Divergence and Conservation in Genomes ofHelicobacter cetorum Strains from a Dolphin and a Whale.</title>
        <authorList>
            <person name="Kersulyte D."/>
            <person name="Rossi M."/>
            <person name="Berg D.E."/>
        </authorList>
    </citation>
    <scope>NUCLEOTIDE SEQUENCE [LARGE SCALE GENOMIC DNA]</scope>
    <source>
        <strain evidence="8 9">MIT 99-5656</strain>
    </source>
</reference>
<proteinExistence type="inferred from homology"/>
<dbReference type="HOGENOM" id="CLU_063430_3_0_7"/>
<evidence type="ECO:0000256" key="1">
    <source>
        <dbReference type="ARBA" id="ARBA00006594"/>
    </source>
</evidence>
<keyword evidence="5 7" id="KW-0949">S-adenosyl-L-methionine</keyword>
<comment type="similarity">
    <text evidence="1 7">Belongs to the N(4)/N(6)-methyltransferase family.</text>
</comment>
<dbReference type="PROSITE" id="PS00092">
    <property type="entry name" value="N6_MTASE"/>
    <property type="match status" value="1"/>
</dbReference>
<gene>
    <name evidence="8" type="ordered locus">HCD_03920</name>
</gene>
<keyword evidence="3 7" id="KW-0489">Methyltransferase</keyword>
<dbReference type="GO" id="GO:1904047">
    <property type="term" value="F:S-adenosyl-L-methionine binding"/>
    <property type="evidence" value="ECO:0007669"/>
    <property type="project" value="TreeGrafter"/>
</dbReference>
<dbReference type="eggNOG" id="COG0338">
    <property type="taxonomic scope" value="Bacteria"/>
</dbReference>
<comment type="catalytic activity">
    <reaction evidence="6 7">
        <text>a 2'-deoxyadenosine in DNA + S-adenosyl-L-methionine = an N(6)-methyl-2'-deoxyadenosine in DNA + S-adenosyl-L-homocysteine + H(+)</text>
        <dbReference type="Rhea" id="RHEA:15197"/>
        <dbReference type="Rhea" id="RHEA-COMP:12418"/>
        <dbReference type="Rhea" id="RHEA-COMP:12419"/>
        <dbReference type="ChEBI" id="CHEBI:15378"/>
        <dbReference type="ChEBI" id="CHEBI:57856"/>
        <dbReference type="ChEBI" id="CHEBI:59789"/>
        <dbReference type="ChEBI" id="CHEBI:90615"/>
        <dbReference type="ChEBI" id="CHEBI:90616"/>
        <dbReference type="EC" id="2.1.1.72"/>
    </reaction>
</comment>
<name>I0ES79_HELCM</name>
<dbReference type="PANTHER" id="PTHR30481:SF3">
    <property type="entry name" value="DNA ADENINE METHYLASE"/>
    <property type="match status" value="1"/>
</dbReference>
<dbReference type="NCBIfam" id="TIGR00571">
    <property type="entry name" value="dam"/>
    <property type="match status" value="1"/>
</dbReference>
<dbReference type="GO" id="GO:0009307">
    <property type="term" value="P:DNA restriction-modification system"/>
    <property type="evidence" value="ECO:0007669"/>
    <property type="project" value="InterPro"/>
</dbReference>
<dbReference type="Gene3D" id="1.10.1020.10">
    <property type="entry name" value="Adenine-specific Methyltransferase, Domain 2"/>
    <property type="match status" value="1"/>
</dbReference>
<dbReference type="AlphaFoldDB" id="I0ES79"/>
<accession>I0ES79</accession>
<dbReference type="Pfam" id="PF02086">
    <property type="entry name" value="MethyltransfD12"/>
    <property type="match status" value="1"/>
</dbReference>
<evidence type="ECO:0000256" key="5">
    <source>
        <dbReference type="ARBA" id="ARBA00022691"/>
    </source>
</evidence>
<dbReference type="OrthoDB" id="9805629at2"/>
<dbReference type="GO" id="GO:0006298">
    <property type="term" value="P:mismatch repair"/>
    <property type="evidence" value="ECO:0007669"/>
    <property type="project" value="TreeGrafter"/>
</dbReference>
<dbReference type="Gene3D" id="3.40.50.150">
    <property type="entry name" value="Vaccinia Virus protein VP39"/>
    <property type="match status" value="1"/>
</dbReference>
<evidence type="ECO:0000256" key="3">
    <source>
        <dbReference type="ARBA" id="ARBA00022603"/>
    </source>
</evidence>
<protein>
    <recommendedName>
        <fullName evidence="2 7">Site-specific DNA-methyltransferase (adenine-specific)</fullName>
        <ecNumber evidence="2 7">2.1.1.72</ecNumber>
    </recommendedName>
</protein>
<dbReference type="PRINTS" id="PR00505">
    <property type="entry name" value="D12N6MTFRASE"/>
</dbReference>
<sequence>MTKIFVPPIKSQGIKTKLVDWIKESSKKVKFERWVEPFMGTGVVAFNIQPQKALLCDNNPHLICFYKAIQDEKITPKIVRDFLNKEGLKLLQSNGEYYYEVRERFNKNHNSLDFLFLNRACFNGMIRFNQKGKFNVPFCKNPQRFAQSLVTKIVNQVENIAKIIKSNHYEFKCQDFQETLLETNQDDLIYADPPYIGRNTDYFDCWNEENEVILQQILSKSKHKFILSTWFSNKYRKNHYIFSIWKNYHIITKEHFYYVGAKENNRNIIYEALLSNVNISY</sequence>
<dbReference type="InterPro" id="IPR029063">
    <property type="entry name" value="SAM-dependent_MTases_sf"/>
</dbReference>
<dbReference type="PANTHER" id="PTHR30481">
    <property type="entry name" value="DNA ADENINE METHYLASE"/>
    <property type="match status" value="1"/>
</dbReference>
<evidence type="ECO:0000313" key="8">
    <source>
        <dbReference type="EMBL" id="AFI05798.1"/>
    </source>
</evidence>
<dbReference type="GO" id="GO:0032259">
    <property type="term" value="P:methylation"/>
    <property type="evidence" value="ECO:0007669"/>
    <property type="project" value="UniProtKB-KW"/>
</dbReference>
<organism evidence="8 9">
    <name type="scientific">Helicobacter cetorum (strain ATCC BAA-540 / CCUG 52418 / MIT 99-5656)</name>
    <dbReference type="NCBI Taxonomy" id="1163745"/>
    <lineage>
        <taxon>Bacteria</taxon>
        <taxon>Pseudomonadati</taxon>
        <taxon>Campylobacterota</taxon>
        <taxon>Epsilonproteobacteria</taxon>
        <taxon>Campylobacterales</taxon>
        <taxon>Helicobacteraceae</taxon>
        <taxon>Helicobacter</taxon>
    </lineage>
</organism>
<dbReference type="Proteomes" id="UP000005013">
    <property type="component" value="Chromosome"/>
</dbReference>
<dbReference type="GO" id="GO:0043565">
    <property type="term" value="F:sequence-specific DNA binding"/>
    <property type="evidence" value="ECO:0007669"/>
    <property type="project" value="TreeGrafter"/>
</dbReference>
<dbReference type="InterPro" id="IPR012263">
    <property type="entry name" value="M_m6A_EcoRV"/>
</dbReference>
<dbReference type="InterPro" id="IPR012327">
    <property type="entry name" value="MeTrfase_D12"/>
</dbReference>
<evidence type="ECO:0000313" key="9">
    <source>
        <dbReference type="Proteomes" id="UP000005013"/>
    </source>
</evidence>
<evidence type="ECO:0000256" key="2">
    <source>
        <dbReference type="ARBA" id="ARBA00011900"/>
    </source>
</evidence>
<dbReference type="SUPFAM" id="SSF53335">
    <property type="entry name" value="S-adenosyl-L-methionine-dependent methyltransferases"/>
    <property type="match status" value="1"/>
</dbReference>
<dbReference type="PIRSF" id="PIRSF000398">
    <property type="entry name" value="M_m6A_EcoRV"/>
    <property type="match status" value="1"/>
</dbReference>
<dbReference type="EMBL" id="CP003481">
    <property type="protein sequence ID" value="AFI05798.1"/>
    <property type="molecule type" value="Genomic_DNA"/>
</dbReference>
<dbReference type="KEGG" id="hcm:HCD_03920"/>